<reference evidence="1 2" key="1">
    <citation type="submission" date="2016-10" db="EMBL/GenBank/DDBJ databases">
        <authorList>
            <person name="de Groot N.N."/>
        </authorList>
    </citation>
    <scope>NUCLEOTIDE SEQUENCE [LARGE SCALE GENOMIC DNA]</scope>
    <source>
        <strain evidence="1 2">Nl14</strain>
    </source>
</reference>
<accession>A0A1I7IXZ0</accession>
<name>A0A1I7IXZ0_9PROT</name>
<organism evidence="1 2">
    <name type="scientific">Nitrosospira multiformis</name>
    <dbReference type="NCBI Taxonomy" id="1231"/>
    <lineage>
        <taxon>Bacteria</taxon>
        <taxon>Pseudomonadati</taxon>
        <taxon>Pseudomonadota</taxon>
        <taxon>Betaproteobacteria</taxon>
        <taxon>Nitrosomonadales</taxon>
        <taxon>Nitrosomonadaceae</taxon>
        <taxon>Nitrosospira</taxon>
    </lineage>
</organism>
<dbReference type="Proteomes" id="UP000182649">
    <property type="component" value="Unassembled WGS sequence"/>
</dbReference>
<proteinExistence type="predicted"/>
<protein>
    <submittedName>
        <fullName evidence="1">Uncharacterized protein</fullName>
    </submittedName>
</protein>
<dbReference type="EMBL" id="FPBZ01000031">
    <property type="protein sequence ID" value="SFU77691.1"/>
    <property type="molecule type" value="Genomic_DNA"/>
</dbReference>
<evidence type="ECO:0000313" key="1">
    <source>
        <dbReference type="EMBL" id="SFU77691.1"/>
    </source>
</evidence>
<dbReference type="AlphaFoldDB" id="A0A1I7IXZ0"/>
<gene>
    <name evidence="1" type="ORF">SAMN05216417_1316</name>
</gene>
<evidence type="ECO:0000313" key="2">
    <source>
        <dbReference type="Proteomes" id="UP000182649"/>
    </source>
</evidence>
<sequence>MVAHNDLLDISIRRALCFPRLCKFRGRDWRLGMSGGQTASARFFYVVRKHGHPLWVARVGEPSGSPVQTRYANLTRDRPPDWRRGSGKLKPLSLEMTMNKSKSAPAPVSPILPDQSSLIKSKSGVPSLPSIPKRHGYKANRNKVFNPVLLPFELAPRCLQELGKIPFSHWHVPPIDDYGLACRIGQEYAAHFVQSLKDDPAGVPNNLLSKIVQDIDFTDKSAKTGYWVGFFTELSRYLLIGAQRIDVFKELDRSIEEDEKACAAEEEEGELV</sequence>